<evidence type="ECO:0000313" key="2">
    <source>
        <dbReference type="EMBL" id="OBV39646.1"/>
    </source>
</evidence>
<evidence type="ECO:0000313" key="3">
    <source>
        <dbReference type="Proteomes" id="UP000092713"/>
    </source>
</evidence>
<dbReference type="RefSeq" id="WP_065307630.1">
    <property type="nucleotide sequence ID" value="NZ_LOCQ01000052.1"/>
</dbReference>
<dbReference type="STRING" id="1747903.ASR47_101135"/>
<dbReference type="GO" id="GO:0003700">
    <property type="term" value="F:DNA-binding transcription factor activity"/>
    <property type="evidence" value="ECO:0007669"/>
    <property type="project" value="InterPro"/>
</dbReference>
<dbReference type="Proteomes" id="UP000092713">
    <property type="component" value="Unassembled WGS sequence"/>
</dbReference>
<evidence type="ECO:0000259" key="1">
    <source>
        <dbReference type="PROSITE" id="PS01124"/>
    </source>
</evidence>
<proteinExistence type="predicted"/>
<sequence length="207" mass="22160">MALVSHSPQHLLGLRFPLPLRVTVRQGFVTLHNEIATKKLGSGDSFVVPAFLRFACDVMPGRGKPAVFSLALEEDEKRDDERGGAPAGDAGGKRWSRALARHIFQFPQGQWSAARLAALWQVTPHKARSRLFAEGEALLSLVREQRLAHALHTAAQPGTDEGRGLAEVAAGSGFASVPAFCDACTDVAGVRPSLFLRAPVPPADTPL</sequence>
<accession>A0A1A7C124</accession>
<dbReference type="PROSITE" id="PS01124">
    <property type="entry name" value="HTH_ARAC_FAMILY_2"/>
    <property type="match status" value="1"/>
</dbReference>
<dbReference type="Gene3D" id="1.10.10.60">
    <property type="entry name" value="Homeodomain-like"/>
    <property type="match status" value="1"/>
</dbReference>
<organism evidence="2 3">
    <name type="scientific">Janthinobacterium psychrotolerans</name>
    <dbReference type="NCBI Taxonomy" id="1747903"/>
    <lineage>
        <taxon>Bacteria</taxon>
        <taxon>Pseudomonadati</taxon>
        <taxon>Pseudomonadota</taxon>
        <taxon>Betaproteobacteria</taxon>
        <taxon>Burkholderiales</taxon>
        <taxon>Oxalobacteraceae</taxon>
        <taxon>Janthinobacterium</taxon>
    </lineage>
</organism>
<name>A0A1A7C124_9BURK</name>
<dbReference type="SMART" id="SM00342">
    <property type="entry name" value="HTH_ARAC"/>
    <property type="match status" value="1"/>
</dbReference>
<gene>
    <name evidence="2" type="ORF">ASR47_101135</name>
</gene>
<dbReference type="EMBL" id="LOCQ01000052">
    <property type="protein sequence ID" value="OBV39646.1"/>
    <property type="molecule type" value="Genomic_DNA"/>
</dbReference>
<protein>
    <submittedName>
        <fullName evidence="2">AraC-type DNA-binding protein</fullName>
    </submittedName>
</protein>
<reference evidence="2 3" key="1">
    <citation type="submission" date="2016-04" db="EMBL/GenBank/DDBJ databases">
        <title>Draft genome sequence of Janthinobacterium psychrotolerans sp. nov., isolated from freshwater sediments in Denmark.</title>
        <authorList>
            <person name="Gong X."/>
            <person name="Skrivergaard S."/>
            <person name="Korsgaard B.S."/>
            <person name="Schreiber L."/>
            <person name="Marshall I.P."/>
            <person name="Finster K."/>
            <person name="Schramm A."/>
        </authorList>
    </citation>
    <scope>NUCLEOTIDE SEQUENCE [LARGE SCALE GENOMIC DNA]</scope>
    <source>
        <strain evidence="2 3">S3-2</strain>
    </source>
</reference>
<dbReference type="GO" id="GO:0043565">
    <property type="term" value="F:sequence-specific DNA binding"/>
    <property type="evidence" value="ECO:0007669"/>
    <property type="project" value="InterPro"/>
</dbReference>
<keyword evidence="2" id="KW-0238">DNA-binding</keyword>
<keyword evidence="3" id="KW-1185">Reference proteome</keyword>
<feature type="domain" description="HTH araC/xylS-type" evidence="1">
    <location>
        <begin position="97"/>
        <end position="198"/>
    </location>
</feature>
<comment type="caution">
    <text evidence="2">The sequence shown here is derived from an EMBL/GenBank/DDBJ whole genome shotgun (WGS) entry which is preliminary data.</text>
</comment>
<dbReference type="AlphaFoldDB" id="A0A1A7C124"/>
<dbReference type="PATRIC" id="fig|1747903.4.peg.3250"/>
<dbReference type="InterPro" id="IPR018060">
    <property type="entry name" value="HTH_AraC"/>
</dbReference>